<protein>
    <submittedName>
        <fullName evidence="1">FAD-binding protein</fullName>
    </submittedName>
</protein>
<evidence type="ECO:0000313" key="1">
    <source>
        <dbReference type="EMBL" id="HHS30547.1"/>
    </source>
</evidence>
<dbReference type="Pfam" id="PF13450">
    <property type="entry name" value="NAD_binding_8"/>
    <property type="match status" value="1"/>
</dbReference>
<sequence>MSPLRPVIVGGGPAGLSAAKALAEHGLSSLLLEQE</sequence>
<accession>A0A7V6A5A6</accession>
<reference evidence="1" key="1">
    <citation type="journal article" date="2020" name="mSystems">
        <title>Genome- and Community-Level Interaction Insights into Carbon Utilization and Element Cycling Functions of Hydrothermarchaeota in Hydrothermal Sediment.</title>
        <authorList>
            <person name="Zhou Z."/>
            <person name="Liu Y."/>
            <person name="Xu W."/>
            <person name="Pan J."/>
            <person name="Luo Z.H."/>
            <person name="Li M."/>
        </authorList>
    </citation>
    <scope>NUCLEOTIDE SEQUENCE [LARGE SCALE GENOMIC DNA]</scope>
    <source>
        <strain evidence="1">SpSt-767</strain>
    </source>
</reference>
<proteinExistence type="predicted"/>
<name>A0A7V6A5A6_9BACT</name>
<dbReference type="InterPro" id="IPR036188">
    <property type="entry name" value="FAD/NAD-bd_sf"/>
</dbReference>
<comment type="caution">
    <text evidence="1">The sequence shown here is derived from an EMBL/GenBank/DDBJ whole genome shotgun (WGS) entry which is preliminary data.</text>
</comment>
<gene>
    <name evidence="1" type="ORF">ENV52_12705</name>
</gene>
<dbReference type="EMBL" id="DTGR01000199">
    <property type="protein sequence ID" value="HHS30547.1"/>
    <property type="molecule type" value="Genomic_DNA"/>
</dbReference>
<dbReference type="Gene3D" id="3.50.50.60">
    <property type="entry name" value="FAD/NAD(P)-binding domain"/>
    <property type="match status" value="1"/>
</dbReference>
<dbReference type="AlphaFoldDB" id="A0A7V6A5A6"/>
<organism evidence="1">
    <name type="scientific">Desulfobacca acetoxidans</name>
    <dbReference type="NCBI Taxonomy" id="60893"/>
    <lineage>
        <taxon>Bacteria</taxon>
        <taxon>Pseudomonadati</taxon>
        <taxon>Thermodesulfobacteriota</taxon>
        <taxon>Desulfobaccia</taxon>
        <taxon>Desulfobaccales</taxon>
        <taxon>Desulfobaccaceae</taxon>
        <taxon>Desulfobacca</taxon>
    </lineage>
</organism>
<dbReference type="SUPFAM" id="SSF51905">
    <property type="entry name" value="FAD/NAD(P)-binding domain"/>
    <property type="match status" value="1"/>
</dbReference>